<proteinExistence type="predicted"/>
<evidence type="ECO:0000313" key="2">
    <source>
        <dbReference type="EMBL" id="GBO45746.1"/>
    </source>
</evidence>
<organism evidence="1 3">
    <name type="scientific">Araneus ventricosus</name>
    <name type="common">Orbweaver spider</name>
    <name type="synonym">Epeira ventricosa</name>
    <dbReference type="NCBI Taxonomy" id="182803"/>
    <lineage>
        <taxon>Eukaryota</taxon>
        <taxon>Metazoa</taxon>
        <taxon>Ecdysozoa</taxon>
        <taxon>Arthropoda</taxon>
        <taxon>Chelicerata</taxon>
        <taxon>Arachnida</taxon>
        <taxon>Araneae</taxon>
        <taxon>Araneomorphae</taxon>
        <taxon>Entelegynae</taxon>
        <taxon>Araneoidea</taxon>
        <taxon>Araneidae</taxon>
        <taxon>Araneus</taxon>
    </lineage>
</organism>
<keyword evidence="3" id="KW-1185">Reference proteome</keyword>
<dbReference type="Proteomes" id="UP000499080">
    <property type="component" value="Unassembled WGS sequence"/>
</dbReference>
<name>A0A4Y2X814_ARAVE</name>
<reference evidence="1 3" key="1">
    <citation type="journal article" date="2019" name="Sci. Rep.">
        <title>Orb-weaving spider Araneus ventricosus genome elucidates the spidroin gene catalogue.</title>
        <authorList>
            <person name="Kono N."/>
            <person name="Nakamura H."/>
            <person name="Ohtoshi R."/>
            <person name="Moran D.A.P."/>
            <person name="Shinohara A."/>
            <person name="Yoshida Y."/>
            <person name="Fujiwara M."/>
            <person name="Mori M."/>
            <person name="Tomita M."/>
            <person name="Arakawa K."/>
        </authorList>
    </citation>
    <scope>NUCLEOTIDE SEQUENCE [LARGE SCALE GENOMIC DNA]</scope>
</reference>
<dbReference type="EMBL" id="BGPR01073005">
    <property type="protein sequence ID" value="GBO45743.1"/>
    <property type="molecule type" value="Genomic_DNA"/>
</dbReference>
<accession>A0A4Y2X814</accession>
<comment type="caution">
    <text evidence="1">The sequence shown here is derived from an EMBL/GenBank/DDBJ whole genome shotgun (WGS) entry which is preliminary data.</text>
</comment>
<dbReference type="EMBL" id="BGPR01073011">
    <property type="protein sequence ID" value="GBO45746.1"/>
    <property type="molecule type" value="Genomic_DNA"/>
</dbReference>
<sequence length="115" mass="12920">MKFFASAHTVPVSETICETWGSIIDQVNKQRLRSSDENENVTGTNDKKTFIKINGPPSGYKNIRKCLKAALTLKYGTNYSLLYTNIHRSKKLGKFVTSEVVNSVNNEAKCLPCFK</sequence>
<evidence type="ECO:0000313" key="1">
    <source>
        <dbReference type="EMBL" id="GBO45743.1"/>
    </source>
</evidence>
<gene>
    <name evidence="1" type="ORF">AVEN_37257_1</name>
    <name evidence="2" type="ORF">AVEN_70719_1</name>
</gene>
<protein>
    <submittedName>
        <fullName evidence="1">Uncharacterized protein</fullName>
    </submittedName>
</protein>
<evidence type="ECO:0000313" key="3">
    <source>
        <dbReference type="Proteomes" id="UP000499080"/>
    </source>
</evidence>
<dbReference type="AlphaFoldDB" id="A0A4Y2X814"/>